<gene>
    <name evidence="2" type="primary">LOC120256574</name>
</gene>
<proteinExistence type="predicted"/>
<dbReference type="AlphaFoldDB" id="A0AB40B0B3"/>
<dbReference type="GO" id="GO:0020037">
    <property type="term" value="F:heme binding"/>
    <property type="evidence" value="ECO:0007669"/>
    <property type="project" value="InterPro"/>
</dbReference>
<protein>
    <submittedName>
        <fullName evidence="2">Uncharacterized protein LOC120256574 isoform X1</fullName>
    </submittedName>
</protein>
<keyword evidence="1" id="KW-1185">Reference proteome</keyword>
<dbReference type="RefSeq" id="XP_039120164.1">
    <property type="nucleotide sequence ID" value="XM_039264230.1"/>
</dbReference>
<dbReference type="GO" id="GO:0004497">
    <property type="term" value="F:monooxygenase activity"/>
    <property type="evidence" value="ECO:0007669"/>
    <property type="project" value="InterPro"/>
</dbReference>
<dbReference type="Gene3D" id="1.10.630.10">
    <property type="entry name" value="Cytochrome P450"/>
    <property type="match status" value="1"/>
</dbReference>
<reference evidence="2" key="1">
    <citation type="submission" date="2025-08" db="UniProtKB">
        <authorList>
            <consortium name="RefSeq"/>
        </authorList>
    </citation>
    <scope>IDENTIFICATION</scope>
</reference>
<dbReference type="GO" id="GO:0016705">
    <property type="term" value="F:oxidoreductase activity, acting on paired donors, with incorporation or reduction of molecular oxygen"/>
    <property type="evidence" value="ECO:0007669"/>
    <property type="project" value="InterPro"/>
</dbReference>
<dbReference type="GeneID" id="120256574"/>
<accession>A0AB40B0B3</accession>
<organism evidence="1 2">
    <name type="scientific">Dioscorea cayennensis subsp. rotundata</name>
    <name type="common">White Guinea yam</name>
    <name type="synonym">Dioscorea rotundata</name>
    <dbReference type="NCBI Taxonomy" id="55577"/>
    <lineage>
        <taxon>Eukaryota</taxon>
        <taxon>Viridiplantae</taxon>
        <taxon>Streptophyta</taxon>
        <taxon>Embryophyta</taxon>
        <taxon>Tracheophyta</taxon>
        <taxon>Spermatophyta</taxon>
        <taxon>Magnoliopsida</taxon>
        <taxon>Liliopsida</taxon>
        <taxon>Dioscoreales</taxon>
        <taxon>Dioscoreaceae</taxon>
        <taxon>Dioscorea</taxon>
    </lineage>
</organism>
<sequence length="143" mass="15856">MGWPLISHTIPFMQPHSFASLGLFIKQNIAKYGRVFRMNLVGKATIVSADAKFNRSLVPVSLVKCQIRTDLSPEEETIISDIRNWETLIDGNARWLRSIIVSASTDYLCPSKVDTGVPLNVALGMHDIDGWKVMASSINALLL</sequence>
<dbReference type="InterPro" id="IPR036396">
    <property type="entry name" value="Cyt_P450_sf"/>
</dbReference>
<dbReference type="Proteomes" id="UP001515500">
    <property type="component" value="Unplaced"/>
</dbReference>
<evidence type="ECO:0000313" key="2">
    <source>
        <dbReference type="RefSeq" id="XP_039120164.1"/>
    </source>
</evidence>
<evidence type="ECO:0000313" key="1">
    <source>
        <dbReference type="Proteomes" id="UP001515500"/>
    </source>
</evidence>
<name>A0AB40B0B3_DIOCR</name>
<dbReference type="GO" id="GO:0005506">
    <property type="term" value="F:iron ion binding"/>
    <property type="evidence" value="ECO:0007669"/>
    <property type="project" value="InterPro"/>
</dbReference>